<accession>A0ACC4DNE8</accession>
<dbReference type="EMBL" id="JBGNUJ010000007">
    <property type="protein sequence ID" value="KAL3957628.1"/>
    <property type="molecule type" value="Genomic_DNA"/>
</dbReference>
<proteinExistence type="predicted"/>
<evidence type="ECO:0000313" key="1">
    <source>
        <dbReference type="EMBL" id="KAL3957628.1"/>
    </source>
</evidence>
<dbReference type="Proteomes" id="UP001638806">
    <property type="component" value="Unassembled WGS sequence"/>
</dbReference>
<comment type="caution">
    <text evidence="1">The sequence shown here is derived from an EMBL/GenBank/DDBJ whole genome shotgun (WGS) entry which is preliminary data.</text>
</comment>
<evidence type="ECO:0000313" key="2">
    <source>
        <dbReference type="Proteomes" id="UP001638806"/>
    </source>
</evidence>
<protein>
    <submittedName>
        <fullName evidence="1">Uncharacterized protein</fullName>
    </submittedName>
</protein>
<reference evidence="1" key="1">
    <citation type="submission" date="2024-12" db="EMBL/GenBank/DDBJ databases">
        <title>Comparative genomics and development of molecular markers within Purpureocillium lilacinum and among Purpureocillium species.</title>
        <authorList>
            <person name="Yeh Z.-Y."/>
            <person name="Ni N.-T."/>
            <person name="Lo P.-H."/>
            <person name="Mushyakhwo K."/>
            <person name="Lin C.-F."/>
            <person name="Nai Y.-S."/>
        </authorList>
    </citation>
    <scope>NUCLEOTIDE SEQUENCE</scope>
    <source>
        <strain evidence="1">NCHU-NPUST-175</strain>
    </source>
</reference>
<name>A0ACC4DNE8_PURLI</name>
<organism evidence="1 2">
    <name type="scientific">Purpureocillium lilacinum</name>
    <name type="common">Paecilomyces lilacinus</name>
    <dbReference type="NCBI Taxonomy" id="33203"/>
    <lineage>
        <taxon>Eukaryota</taxon>
        <taxon>Fungi</taxon>
        <taxon>Dikarya</taxon>
        <taxon>Ascomycota</taxon>
        <taxon>Pezizomycotina</taxon>
        <taxon>Sordariomycetes</taxon>
        <taxon>Hypocreomycetidae</taxon>
        <taxon>Hypocreales</taxon>
        <taxon>Ophiocordycipitaceae</taxon>
        <taxon>Purpureocillium</taxon>
    </lineage>
</organism>
<gene>
    <name evidence="1" type="ORF">ACCO45_008206</name>
</gene>
<keyword evidence="2" id="KW-1185">Reference proteome</keyword>
<sequence length="151" mass="15789">MLPVPPPHPGAAMATAGVRCAATDQPASSVGGAHPSSQIPASRITRTAPTADLISVGGRAPKLWRCGRRCTSRRLALSPFTPQHHRNPLHHHARPESTTLLDGIAIPVVALHQAPDGQLPRLLTAIPKRNTVNKPGSELPPSSAVPDNGAH</sequence>